<sequence length="280" mass="32903">MPPLNSKVTRQIVKERNKIEGPKSLHRGIHYHLNEDFAKSYKTNDSNKRHDHRDLLVHHQKINADLQDVYTRVAALHAPEATMEERIEERWRQFEAIGGRRPTNVRTNDRNAVLCTSKTAIPYADRLAQVSAAKKDLRARSEWERETRGEAVDYSANRSAVSEMKNKRVKDFQRRQLKRAHFLRRMGDPEPLKQSGKYDKNSGTFTVFNKTLREVQREVQQDERTRSVRERRGKNSRSQFDIMEQQNINRPDRSVLSYSREWELGPLRKGGKGRKRSRSS</sequence>
<dbReference type="Proteomes" id="UP000515908">
    <property type="component" value="Chromosome 17"/>
</dbReference>
<evidence type="ECO:0000256" key="1">
    <source>
        <dbReference type="SAM" id="MobiDB-lite"/>
    </source>
</evidence>
<dbReference type="AlphaFoldDB" id="A0A7G2CLY3"/>
<evidence type="ECO:0000313" key="3">
    <source>
        <dbReference type="Proteomes" id="UP000515908"/>
    </source>
</evidence>
<evidence type="ECO:0000313" key="2">
    <source>
        <dbReference type="EMBL" id="CAD2220439.1"/>
    </source>
</evidence>
<name>A0A7G2CLY3_9TRYP</name>
<feature type="compositionally biased region" description="Basic and acidic residues" evidence="1">
    <location>
        <begin position="217"/>
        <end position="230"/>
    </location>
</feature>
<dbReference type="VEuPathDB" id="TriTrypDB:ADEAN_000796100"/>
<protein>
    <submittedName>
        <fullName evidence="2">Uncharacterized protein</fullName>
    </submittedName>
</protein>
<dbReference type="EMBL" id="LR877161">
    <property type="protein sequence ID" value="CAD2220439.1"/>
    <property type="molecule type" value="Genomic_DNA"/>
</dbReference>
<proteinExistence type="predicted"/>
<organism evidence="2 3">
    <name type="scientific">Angomonas deanei</name>
    <dbReference type="NCBI Taxonomy" id="59799"/>
    <lineage>
        <taxon>Eukaryota</taxon>
        <taxon>Discoba</taxon>
        <taxon>Euglenozoa</taxon>
        <taxon>Kinetoplastea</taxon>
        <taxon>Metakinetoplastina</taxon>
        <taxon>Trypanosomatida</taxon>
        <taxon>Trypanosomatidae</taxon>
        <taxon>Strigomonadinae</taxon>
        <taxon>Angomonas</taxon>
    </lineage>
</organism>
<feature type="compositionally biased region" description="Polar residues" evidence="1">
    <location>
        <begin position="236"/>
        <end position="249"/>
    </location>
</feature>
<keyword evidence="3" id="KW-1185">Reference proteome</keyword>
<dbReference type="OrthoDB" id="277272at2759"/>
<feature type="region of interest" description="Disordered" evidence="1">
    <location>
        <begin position="217"/>
        <end position="253"/>
    </location>
</feature>
<gene>
    <name evidence="2" type="ORF">ADEAN_000796100</name>
</gene>
<reference evidence="2 3" key="1">
    <citation type="submission" date="2020-08" db="EMBL/GenBank/DDBJ databases">
        <authorList>
            <person name="Newling K."/>
            <person name="Davey J."/>
            <person name="Forrester S."/>
        </authorList>
    </citation>
    <scope>NUCLEOTIDE SEQUENCE [LARGE SCALE GENOMIC DNA]</scope>
    <source>
        <strain evidence="3">Crithidia deanei Carvalho (ATCC PRA-265)</strain>
    </source>
</reference>
<accession>A0A7G2CLY3</accession>